<keyword evidence="1" id="KW-0805">Transcription regulation</keyword>
<dbReference type="Pfam" id="PF13377">
    <property type="entry name" value="Peripla_BP_3"/>
    <property type="match status" value="1"/>
</dbReference>
<evidence type="ECO:0000313" key="5">
    <source>
        <dbReference type="EMBL" id="WPU96106.1"/>
    </source>
</evidence>
<organism evidence="5 6">
    <name type="scientific">Mucilaginibacter sabulilitoris</name>
    <dbReference type="NCBI Taxonomy" id="1173583"/>
    <lineage>
        <taxon>Bacteria</taxon>
        <taxon>Pseudomonadati</taxon>
        <taxon>Bacteroidota</taxon>
        <taxon>Sphingobacteriia</taxon>
        <taxon>Sphingobacteriales</taxon>
        <taxon>Sphingobacteriaceae</taxon>
        <taxon>Mucilaginibacter</taxon>
    </lineage>
</organism>
<feature type="domain" description="HTH lacI-type" evidence="4">
    <location>
        <begin position="6"/>
        <end position="63"/>
    </location>
</feature>
<accession>A0ABZ0TSZ3</accession>
<keyword evidence="2 5" id="KW-0238">DNA-binding</keyword>
<dbReference type="RefSeq" id="WP_321565209.1">
    <property type="nucleotide sequence ID" value="NZ_CP139558.1"/>
</dbReference>
<evidence type="ECO:0000259" key="4">
    <source>
        <dbReference type="PROSITE" id="PS50932"/>
    </source>
</evidence>
<gene>
    <name evidence="5" type="ORF">SNE25_11295</name>
</gene>
<dbReference type="SUPFAM" id="SSF47413">
    <property type="entry name" value="lambda repressor-like DNA-binding domains"/>
    <property type="match status" value="1"/>
</dbReference>
<dbReference type="EMBL" id="CP139558">
    <property type="protein sequence ID" value="WPU96106.1"/>
    <property type="molecule type" value="Genomic_DNA"/>
</dbReference>
<keyword evidence="3" id="KW-0804">Transcription</keyword>
<dbReference type="Gene3D" id="1.10.260.40">
    <property type="entry name" value="lambda repressor-like DNA-binding domains"/>
    <property type="match status" value="1"/>
</dbReference>
<dbReference type="PANTHER" id="PTHR30146:SF109">
    <property type="entry name" value="HTH-TYPE TRANSCRIPTIONAL REGULATOR GALS"/>
    <property type="match status" value="1"/>
</dbReference>
<evidence type="ECO:0000313" key="6">
    <source>
        <dbReference type="Proteomes" id="UP001324380"/>
    </source>
</evidence>
<evidence type="ECO:0000256" key="1">
    <source>
        <dbReference type="ARBA" id="ARBA00023015"/>
    </source>
</evidence>
<evidence type="ECO:0000256" key="2">
    <source>
        <dbReference type="ARBA" id="ARBA00023125"/>
    </source>
</evidence>
<dbReference type="InterPro" id="IPR028082">
    <property type="entry name" value="Peripla_BP_I"/>
</dbReference>
<dbReference type="InterPro" id="IPR046335">
    <property type="entry name" value="LacI/GalR-like_sensor"/>
</dbReference>
<reference evidence="5 6" key="1">
    <citation type="submission" date="2023-11" db="EMBL/GenBank/DDBJ databases">
        <title>Analysis of the Genomes of Mucilaginibacter gossypii cycad 4 and M. sabulilitoris SNA2: microbes with the potential for plant growth promotion.</title>
        <authorList>
            <person name="Hirsch A.M."/>
            <person name="Humm E."/>
            <person name="Rubbi M."/>
            <person name="Del Vecchio G."/>
            <person name="Ha S.M."/>
            <person name="Pellegrini M."/>
            <person name="Gunsalus R.P."/>
        </authorList>
    </citation>
    <scope>NUCLEOTIDE SEQUENCE [LARGE SCALE GENOMIC DNA]</scope>
    <source>
        <strain evidence="5 6">SNA2</strain>
    </source>
</reference>
<proteinExistence type="predicted"/>
<dbReference type="InterPro" id="IPR010982">
    <property type="entry name" value="Lambda_DNA-bd_dom_sf"/>
</dbReference>
<protein>
    <submittedName>
        <fullName evidence="5">LacI family DNA-binding transcriptional regulator</fullName>
    </submittedName>
</protein>
<keyword evidence="6" id="KW-1185">Reference proteome</keyword>
<dbReference type="GO" id="GO:0003677">
    <property type="term" value="F:DNA binding"/>
    <property type="evidence" value="ECO:0007669"/>
    <property type="project" value="UniProtKB-KW"/>
</dbReference>
<dbReference type="SUPFAM" id="SSF53822">
    <property type="entry name" value="Periplasmic binding protein-like I"/>
    <property type="match status" value="1"/>
</dbReference>
<sequence length="357" mass="40830">MKKRKITINDIAKELNISKTSVSFVINGKAREKNISISLEKKVLAYIDEIGYRPNHFAQGLRTGKTKMIGMLVEDISDPFFSAIARMMEEIAYKKGYKILYSSTENDTQKAKDLIEMYRIRHVDGYIIAPPPGIESELKELTDDGFFVLLFDRTLPGLEISSVVVDNLESSYKAVKHLIHNGYKNIAMITLLSDQTQMLDRKLGYMQALDEVEKPYLLKKIAYHDKRENCIKEIQDFLIGNQETDALFFATNYLAESGLETLRLLKRRIPEDIGIVVFDDHYLFKLFTPSITVIAQPIKEIAEQVIHLMLKSISGPKVKKTIKTVVIPTSLMIRDSSLSQTKISNNSWIKRLVKNKF</sequence>
<evidence type="ECO:0000256" key="3">
    <source>
        <dbReference type="ARBA" id="ARBA00023163"/>
    </source>
</evidence>
<dbReference type="InterPro" id="IPR000843">
    <property type="entry name" value="HTH_LacI"/>
</dbReference>
<dbReference type="Gene3D" id="3.40.50.2300">
    <property type="match status" value="2"/>
</dbReference>
<dbReference type="SMART" id="SM00354">
    <property type="entry name" value="HTH_LACI"/>
    <property type="match status" value="1"/>
</dbReference>
<dbReference type="Proteomes" id="UP001324380">
    <property type="component" value="Chromosome"/>
</dbReference>
<dbReference type="PANTHER" id="PTHR30146">
    <property type="entry name" value="LACI-RELATED TRANSCRIPTIONAL REPRESSOR"/>
    <property type="match status" value="1"/>
</dbReference>
<name>A0ABZ0TSZ3_9SPHI</name>
<dbReference type="CDD" id="cd01392">
    <property type="entry name" value="HTH_LacI"/>
    <property type="match status" value="1"/>
</dbReference>
<dbReference type="Pfam" id="PF00356">
    <property type="entry name" value="LacI"/>
    <property type="match status" value="1"/>
</dbReference>
<dbReference type="PROSITE" id="PS50932">
    <property type="entry name" value="HTH_LACI_2"/>
    <property type="match status" value="1"/>
</dbReference>